<gene>
    <name evidence="4" type="ORF">Fot_37949</name>
</gene>
<evidence type="ECO:0000256" key="1">
    <source>
        <dbReference type="ARBA" id="ARBA00022630"/>
    </source>
</evidence>
<dbReference type="InterPro" id="IPR016169">
    <property type="entry name" value="FAD-bd_PCMH_sub2"/>
</dbReference>
<keyword evidence="5" id="KW-1185">Reference proteome</keyword>
<dbReference type="PANTHER" id="PTHR32448">
    <property type="entry name" value="OS08G0158400 PROTEIN"/>
    <property type="match status" value="1"/>
</dbReference>
<dbReference type="AlphaFoldDB" id="A0ABD1S0J0"/>
<evidence type="ECO:0000256" key="2">
    <source>
        <dbReference type="ARBA" id="ARBA00022827"/>
    </source>
</evidence>
<comment type="caution">
    <text evidence="4">The sequence shown here is derived from an EMBL/GenBank/DDBJ whole genome shotgun (WGS) entry which is preliminary data.</text>
</comment>
<dbReference type="Proteomes" id="UP001604277">
    <property type="component" value="Unassembled WGS sequence"/>
</dbReference>
<evidence type="ECO:0000259" key="3">
    <source>
        <dbReference type="Pfam" id="PF08031"/>
    </source>
</evidence>
<keyword evidence="2" id="KW-0274">FAD</keyword>
<keyword evidence="1" id="KW-0285">Flavoprotein</keyword>
<reference evidence="5" key="1">
    <citation type="submission" date="2024-07" db="EMBL/GenBank/DDBJ databases">
        <title>Two chromosome-level genome assemblies of Korean endemic species Abeliophyllum distichum and Forsythia ovata (Oleaceae).</title>
        <authorList>
            <person name="Jang H."/>
        </authorList>
    </citation>
    <scope>NUCLEOTIDE SEQUENCE [LARGE SCALE GENOMIC DNA]</scope>
</reference>
<evidence type="ECO:0000313" key="5">
    <source>
        <dbReference type="Proteomes" id="UP001604277"/>
    </source>
</evidence>
<protein>
    <submittedName>
        <fullName evidence="4">FAD-binding Berberine family protein</fullName>
    </submittedName>
</protein>
<feature type="domain" description="Berberine/berberine-like" evidence="3">
    <location>
        <begin position="149"/>
        <end position="206"/>
    </location>
</feature>
<evidence type="ECO:0000313" key="4">
    <source>
        <dbReference type="EMBL" id="KAL2494192.1"/>
    </source>
</evidence>
<dbReference type="EMBL" id="JBFOLJ010000011">
    <property type="protein sequence ID" value="KAL2494192.1"/>
    <property type="molecule type" value="Genomic_DNA"/>
</dbReference>
<name>A0ABD1S0J0_9LAMI</name>
<dbReference type="Pfam" id="PF08031">
    <property type="entry name" value="BBE"/>
    <property type="match status" value="1"/>
</dbReference>
<dbReference type="Gene3D" id="3.40.462.20">
    <property type="match status" value="1"/>
</dbReference>
<dbReference type="Gene3D" id="3.30.465.10">
    <property type="match status" value="1"/>
</dbReference>
<sequence length="217" mass="25697">MMQQSFPELGLQREDCTEMSWIESVLYIFELPVGSLELLLNRTQANVQHFKAKVDYVQKPISKNGLEGIWKRFFEEEAEEAQMLFVPYGGRMDEVSESAIPFPHRAGNLYHIHYIVYWDEEVASERYINWIRRLYSYMAPYVSKFPRAAYINYRDLDIGVNNKGHTSYAQASIWGRKYFNNNFNRLVQVKTKIDPYNFFKNEQSIPSLYSRWAKNGN</sequence>
<accession>A0ABD1S0J0</accession>
<organism evidence="4 5">
    <name type="scientific">Forsythia ovata</name>
    <dbReference type="NCBI Taxonomy" id="205694"/>
    <lineage>
        <taxon>Eukaryota</taxon>
        <taxon>Viridiplantae</taxon>
        <taxon>Streptophyta</taxon>
        <taxon>Embryophyta</taxon>
        <taxon>Tracheophyta</taxon>
        <taxon>Spermatophyta</taxon>
        <taxon>Magnoliopsida</taxon>
        <taxon>eudicotyledons</taxon>
        <taxon>Gunneridae</taxon>
        <taxon>Pentapetalae</taxon>
        <taxon>asterids</taxon>
        <taxon>lamiids</taxon>
        <taxon>Lamiales</taxon>
        <taxon>Oleaceae</taxon>
        <taxon>Forsythieae</taxon>
        <taxon>Forsythia</taxon>
    </lineage>
</organism>
<dbReference type="InterPro" id="IPR012951">
    <property type="entry name" value="BBE"/>
</dbReference>
<proteinExistence type="predicted"/>